<organism evidence="2 3">
    <name type="scientific">Diploptera punctata</name>
    <name type="common">Pacific beetle cockroach</name>
    <dbReference type="NCBI Taxonomy" id="6984"/>
    <lineage>
        <taxon>Eukaryota</taxon>
        <taxon>Metazoa</taxon>
        <taxon>Ecdysozoa</taxon>
        <taxon>Arthropoda</taxon>
        <taxon>Hexapoda</taxon>
        <taxon>Insecta</taxon>
        <taxon>Pterygota</taxon>
        <taxon>Neoptera</taxon>
        <taxon>Polyneoptera</taxon>
        <taxon>Dictyoptera</taxon>
        <taxon>Blattodea</taxon>
        <taxon>Blaberoidea</taxon>
        <taxon>Blaberidae</taxon>
        <taxon>Diplopterinae</taxon>
        <taxon>Diploptera</taxon>
    </lineage>
</organism>
<name>A0AAD8E5V8_DIPPU</name>
<sequence>YECDPRGRPYNGNYGPSGFQGGRGYDYRGGSNGRPGLRRDYDDRNFGGFNGNRGRRYNDRGQYPAQDRSRNGYSVDQWPGRGGYSNSGSQWGGKDTYDNRDKDDNIGEGTVGFYGRARRP</sequence>
<proteinExistence type="predicted"/>
<reference evidence="2" key="1">
    <citation type="journal article" date="2023" name="IScience">
        <title>Live-bearing cockroach genome reveals convergent evolutionary mechanisms linked to viviparity in insects and beyond.</title>
        <authorList>
            <person name="Fouks B."/>
            <person name="Harrison M.C."/>
            <person name="Mikhailova A.A."/>
            <person name="Marchal E."/>
            <person name="English S."/>
            <person name="Carruthers M."/>
            <person name="Jennings E.C."/>
            <person name="Chiamaka E.L."/>
            <person name="Frigard R.A."/>
            <person name="Pippel M."/>
            <person name="Attardo G.M."/>
            <person name="Benoit J.B."/>
            <person name="Bornberg-Bauer E."/>
            <person name="Tobe S.S."/>
        </authorList>
    </citation>
    <scope>NUCLEOTIDE SEQUENCE</scope>
    <source>
        <strain evidence="2">Stay&amp;Tobe</strain>
    </source>
</reference>
<dbReference type="AlphaFoldDB" id="A0AAD8E5V8"/>
<evidence type="ECO:0000313" key="2">
    <source>
        <dbReference type="EMBL" id="KAJ9577961.1"/>
    </source>
</evidence>
<protein>
    <submittedName>
        <fullName evidence="2">Uncharacterized protein</fullName>
    </submittedName>
</protein>
<feature type="non-terminal residue" evidence="2">
    <location>
        <position position="1"/>
    </location>
</feature>
<dbReference type="EMBL" id="JASPKZ010009158">
    <property type="protein sequence ID" value="KAJ9577961.1"/>
    <property type="molecule type" value="Genomic_DNA"/>
</dbReference>
<comment type="caution">
    <text evidence="2">The sequence shown here is derived from an EMBL/GenBank/DDBJ whole genome shotgun (WGS) entry which is preliminary data.</text>
</comment>
<keyword evidence="3" id="KW-1185">Reference proteome</keyword>
<feature type="compositionally biased region" description="Basic and acidic residues" evidence="1">
    <location>
        <begin position="95"/>
        <end position="105"/>
    </location>
</feature>
<accession>A0AAD8E5V8</accession>
<feature type="region of interest" description="Disordered" evidence="1">
    <location>
        <begin position="1"/>
        <end position="120"/>
    </location>
</feature>
<dbReference type="Proteomes" id="UP001233999">
    <property type="component" value="Unassembled WGS sequence"/>
</dbReference>
<evidence type="ECO:0000256" key="1">
    <source>
        <dbReference type="SAM" id="MobiDB-lite"/>
    </source>
</evidence>
<gene>
    <name evidence="2" type="ORF">L9F63_025177</name>
</gene>
<evidence type="ECO:0000313" key="3">
    <source>
        <dbReference type="Proteomes" id="UP001233999"/>
    </source>
</evidence>
<reference evidence="2" key="2">
    <citation type="submission" date="2023-05" db="EMBL/GenBank/DDBJ databases">
        <authorList>
            <person name="Fouks B."/>
        </authorList>
    </citation>
    <scope>NUCLEOTIDE SEQUENCE</scope>
    <source>
        <strain evidence="2">Stay&amp;Tobe</strain>
        <tissue evidence="2">Testes</tissue>
    </source>
</reference>